<name>A0ABT3ZY46_9BACT</name>
<comment type="caution">
    <text evidence="1">The sequence shown here is derived from an EMBL/GenBank/DDBJ whole genome shotgun (WGS) entry which is preliminary data.</text>
</comment>
<evidence type="ECO:0000313" key="2">
    <source>
        <dbReference type="Proteomes" id="UP001207654"/>
    </source>
</evidence>
<keyword evidence="2" id="KW-1185">Reference proteome</keyword>
<dbReference type="Proteomes" id="UP001207654">
    <property type="component" value="Unassembled WGS sequence"/>
</dbReference>
<reference evidence="1 2" key="1">
    <citation type="submission" date="2022-11" db="EMBL/GenBank/DDBJ databases">
        <title>Minimal conservation of predation-associated metabolite biosynthetic gene clusters underscores biosynthetic potential of Myxococcota including descriptions for ten novel species: Archangium lansinium sp. nov., Myxococcus landrumus sp. nov., Nannocystis bai.</title>
        <authorList>
            <person name="Ahearne A."/>
            <person name="Stevens C."/>
            <person name="Phillips K."/>
        </authorList>
    </citation>
    <scope>NUCLEOTIDE SEQUENCE [LARGE SCALE GENOMIC DNA]</scope>
    <source>
        <strain evidence="1 2">MIWBW</strain>
    </source>
</reference>
<evidence type="ECO:0000313" key="1">
    <source>
        <dbReference type="EMBL" id="MCY1074326.1"/>
    </source>
</evidence>
<evidence type="ECO:0008006" key="3">
    <source>
        <dbReference type="Google" id="ProtNLM"/>
    </source>
</evidence>
<proteinExistence type="predicted"/>
<dbReference type="EMBL" id="JAPNKA010000001">
    <property type="protein sequence ID" value="MCY1074326.1"/>
    <property type="molecule type" value="Genomic_DNA"/>
</dbReference>
<gene>
    <name evidence="1" type="ORF">OV287_07495</name>
</gene>
<protein>
    <recommendedName>
        <fullName evidence="3">PH (Pleckstrin Homology) domain-containing protein</fullName>
    </recommendedName>
</protein>
<sequence>MSPNEPKNRARTPHLVIAPVFSHYGFKSWTLIFLPEEIIGVPHSPWPIILKTGFFAAVLMRARAYAVDWKQGARAREEWSTIESTKLPKNAWRIPLSSVKRIELRRQLLSASELRIQQTGQPEFLFGIYDPSELGHCAEKLRRAYPRIYFEQ</sequence>
<organism evidence="1 2">
    <name type="scientific">Archangium lansingense</name>
    <dbReference type="NCBI Taxonomy" id="2995310"/>
    <lineage>
        <taxon>Bacteria</taxon>
        <taxon>Pseudomonadati</taxon>
        <taxon>Myxococcota</taxon>
        <taxon>Myxococcia</taxon>
        <taxon>Myxococcales</taxon>
        <taxon>Cystobacterineae</taxon>
        <taxon>Archangiaceae</taxon>
        <taxon>Archangium</taxon>
    </lineage>
</organism>
<dbReference type="RefSeq" id="WP_267533298.1">
    <property type="nucleotide sequence ID" value="NZ_JAPNKA010000001.1"/>
</dbReference>
<accession>A0ABT3ZY46</accession>